<reference evidence="2 3" key="1">
    <citation type="submission" date="2024-07" db="EMBL/GenBank/DDBJ databases">
        <title>Luteimonas salilacus sp. nov., isolated from the shore soil of Salt Lake in Tibet of China.</title>
        <authorList>
            <person name="Zhang X."/>
            <person name="Li A."/>
        </authorList>
    </citation>
    <scope>NUCLEOTIDE SEQUENCE [LARGE SCALE GENOMIC DNA]</scope>
    <source>
        <strain evidence="2 3">B3-2-R+30</strain>
    </source>
</reference>
<proteinExistence type="predicted"/>
<keyword evidence="1" id="KW-1133">Transmembrane helix</keyword>
<feature type="transmembrane region" description="Helical" evidence="1">
    <location>
        <begin position="9"/>
        <end position="30"/>
    </location>
</feature>
<evidence type="ECO:0000313" key="3">
    <source>
        <dbReference type="Proteomes" id="UP001566331"/>
    </source>
</evidence>
<comment type="caution">
    <text evidence="2">The sequence shown here is derived from an EMBL/GenBank/DDBJ whole genome shotgun (WGS) entry which is preliminary data.</text>
</comment>
<dbReference type="EMBL" id="JBFWIC010000020">
    <property type="protein sequence ID" value="MEZ0475709.1"/>
    <property type="molecule type" value="Genomic_DNA"/>
</dbReference>
<keyword evidence="1" id="KW-0812">Transmembrane</keyword>
<dbReference type="Proteomes" id="UP001566331">
    <property type="component" value="Unassembled WGS sequence"/>
</dbReference>
<dbReference type="RefSeq" id="WP_370561788.1">
    <property type="nucleotide sequence ID" value="NZ_JBFWIB010000001.1"/>
</dbReference>
<name>A0ABV4HSK1_9GAMM</name>
<gene>
    <name evidence="2" type="ORF">AB6713_13975</name>
</gene>
<keyword evidence="3" id="KW-1185">Reference proteome</keyword>
<feature type="transmembrane region" description="Helical" evidence="1">
    <location>
        <begin position="84"/>
        <end position="108"/>
    </location>
</feature>
<evidence type="ECO:0008006" key="4">
    <source>
        <dbReference type="Google" id="ProtNLM"/>
    </source>
</evidence>
<accession>A0ABV4HSK1</accession>
<organism evidence="2 3">
    <name type="scientific">Luteimonas salinilitoris</name>
    <dbReference type="NCBI Taxonomy" id="3237697"/>
    <lineage>
        <taxon>Bacteria</taxon>
        <taxon>Pseudomonadati</taxon>
        <taxon>Pseudomonadota</taxon>
        <taxon>Gammaproteobacteria</taxon>
        <taxon>Lysobacterales</taxon>
        <taxon>Lysobacteraceae</taxon>
        <taxon>Luteimonas</taxon>
    </lineage>
</organism>
<feature type="transmembrane region" description="Helical" evidence="1">
    <location>
        <begin position="114"/>
        <end position="132"/>
    </location>
</feature>
<keyword evidence="1" id="KW-0472">Membrane</keyword>
<evidence type="ECO:0000256" key="1">
    <source>
        <dbReference type="SAM" id="Phobius"/>
    </source>
</evidence>
<sequence>MDTTKVPATLWVVGAVALVWNLIGVAMFFLQTNLGPEQIAALPPEQQQVYAAMPAWLDIPYGVAVFGGVLGSLALLLRRRWAVAMFAVSLLAVVVQMAGVYALTPAWAASGASGLPMTLLIVAIAGFLFWYARRAAARGWLR</sequence>
<feature type="transmembrane region" description="Helical" evidence="1">
    <location>
        <begin position="59"/>
        <end position="77"/>
    </location>
</feature>
<protein>
    <recommendedName>
        <fullName evidence="4">Sugar transporter</fullName>
    </recommendedName>
</protein>
<evidence type="ECO:0000313" key="2">
    <source>
        <dbReference type="EMBL" id="MEZ0475709.1"/>
    </source>
</evidence>